<keyword evidence="6 7" id="KW-0414">Isoprene biosynthesis</keyword>
<dbReference type="Proteomes" id="UP000216339">
    <property type="component" value="Unassembled WGS sequence"/>
</dbReference>
<evidence type="ECO:0000259" key="9">
    <source>
        <dbReference type="Pfam" id="PF04551"/>
    </source>
</evidence>
<keyword evidence="3 7" id="KW-0560">Oxidoreductase</keyword>
<dbReference type="SUPFAM" id="SSF51717">
    <property type="entry name" value="Dihydropteroate synthetase-like"/>
    <property type="match status" value="1"/>
</dbReference>
<keyword evidence="1 7" id="KW-0004">4Fe-4S</keyword>
<evidence type="ECO:0000256" key="6">
    <source>
        <dbReference type="ARBA" id="ARBA00023229"/>
    </source>
</evidence>
<evidence type="ECO:0000256" key="5">
    <source>
        <dbReference type="ARBA" id="ARBA00023014"/>
    </source>
</evidence>
<dbReference type="Gene3D" id="3.20.20.20">
    <property type="entry name" value="Dihydropteroate synthase-like"/>
    <property type="match status" value="1"/>
</dbReference>
<comment type="catalytic activity">
    <reaction evidence="7">
        <text>(2E)-4-hydroxy-3-methylbut-2-enyl diphosphate + oxidized [flavodoxin] + H2O + 2 H(+) = 2-C-methyl-D-erythritol 2,4-cyclic diphosphate + reduced [flavodoxin]</text>
        <dbReference type="Rhea" id="RHEA:43604"/>
        <dbReference type="Rhea" id="RHEA-COMP:10622"/>
        <dbReference type="Rhea" id="RHEA-COMP:10623"/>
        <dbReference type="ChEBI" id="CHEBI:15377"/>
        <dbReference type="ChEBI" id="CHEBI:15378"/>
        <dbReference type="ChEBI" id="CHEBI:57618"/>
        <dbReference type="ChEBI" id="CHEBI:58210"/>
        <dbReference type="ChEBI" id="CHEBI:58483"/>
        <dbReference type="ChEBI" id="CHEBI:128753"/>
        <dbReference type="EC" id="1.17.7.3"/>
    </reaction>
</comment>
<feature type="domain" description="IspG C-terminal" evidence="10">
    <location>
        <begin position="284"/>
        <end position="373"/>
    </location>
</feature>
<dbReference type="InterPro" id="IPR016425">
    <property type="entry name" value="IspG_bac"/>
</dbReference>
<dbReference type="RefSeq" id="WP_095510218.1">
    <property type="nucleotide sequence ID" value="NZ_MQWD01000001.1"/>
</dbReference>
<dbReference type="InterPro" id="IPR058578">
    <property type="entry name" value="IspG_TIM"/>
</dbReference>
<protein>
    <recommendedName>
        <fullName evidence="7">4-hydroxy-3-methylbut-2-en-1-yl diphosphate synthase (flavodoxin)</fullName>
        <ecNumber evidence="7">1.17.7.3</ecNumber>
    </recommendedName>
    <alternativeName>
        <fullName evidence="7">1-hydroxy-2-methyl-2-(E)-butenyl 4-diphosphate synthase</fullName>
    </alternativeName>
</protein>
<gene>
    <name evidence="7" type="primary">ispG</name>
    <name evidence="11" type="ORF">BSZ37_08955</name>
</gene>
<dbReference type="PIRSF" id="PIRSF004640">
    <property type="entry name" value="IspG"/>
    <property type="match status" value="1"/>
</dbReference>
<dbReference type="GO" id="GO:0005506">
    <property type="term" value="F:iron ion binding"/>
    <property type="evidence" value="ECO:0007669"/>
    <property type="project" value="InterPro"/>
</dbReference>
<comment type="cofactor">
    <cofactor evidence="7">
        <name>[4Fe-4S] cluster</name>
        <dbReference type="ChEBI" id="CHEBI:49883"/>
    </cofactor>
    <text evidence="7">Binds 1 [4Fe-4S] cluster.</text>
</comment>
<dbReference type="Pfam" id="PF26540">
    <property type="entry name" value="GcpE_C"/>
    <property type="match status" value="1"/>
</dbReference>
<dbReference type="FunFam" id="3.20.20.20:FF:000001">
    <property type="entry name" value="4-hydroxy-3-methylbut-2-en-1-yl diphosphate synthase (flavodoxin)"/>
    <property type="match status" value="1"/>
</dbReference>
<comment type="pathway">
    <text evidence="7">Isoprenoid biosynthesis; isopentenyl diphosphate biosynthesis via DXP pathway; isopentenyl diphosphate from 1-deoxy-D-xylulose 5-phosphate: step 5/6.</text>
</comment>
<dbReference type="NCBIfam" id="NF001540">
    <property type="entry name" value="PRK00366.1"/>
    <property type="match status" value="1"/>
</dbReference>
<feature type="region of interest" description="Disordered" evidence="8">
    <location>
        <begin position="1"/>
        <end position="24"/>
    </location>
</feature>
<dbReference type="GO" id="GO:0046429">
    <property type="term" value="F:4-hydroxy-3-methylbut-2-en-1-yl diphosphate synthase activity (ferredoxin)"/>
    <property type="evidence" value="ECO:0007669"/>
    <property type="project" value="UniProtKB-UniRule"/>
</dbReference>
<dbReference type="PANTHER" id="PTHR30454:SF0">
    <property type="entry name" value="4-HYDROXY-3-METHYLBUT-2-EN-1-YL DIPHOSPHATE SYNTHASE (FERREDOXIN), CHLOROPLASTIC"/>
    <property type="match status" value="1"/>
</dbReference>
<dbReference type="InterPro" id="IPR045854">
    <property type="entry name" value="NO2/SO3_Rdtase_4Fe4S_sf"/>
</dbReference>
<keyword evidence="5 7" id="KW-0411">Iron-sulfur</keyword>
<evidence type="ECO:0000256" key="3">
    <source>
        <dbReference type="ARBA" id="ARBA00023002"/>
    </source>
</evidence>
<evidence type="ECO:0000256" key="8">
    <source>
        <dbReference type="SAM" id="MobiDB-lite"/>
    </source>
</evidence>
<evidence type="ECO:0000313" key="11">
    <source>
        <dbReference type="EMBL" id="PAP76560.1"/>
    </source>
</evidence>
<dbReference type="GO" id="GO:0051539">
    <property type="term" value="F:4 iron, 4 sulfur cluster binding"/>
    <property type="evidence" value="ECO:0007669"/>
    <property type="project" value="UniProtKB-UniRule"/>
</dbReference>
<organism evidence="11 12">
    <name type="scientific">Rubrivirga marina</name>
    <dbReference type="NCBI Taxonomy" id="1196024"/>
    <lineage>
        <taxon>Bacteria</taxon>
        <taxon>Pseudomonadati</taxon>
        <taxon>Rhodothermota</taxon>
        <taxon>Rhodothermia</taxon>
        <taxon>Rhodothermales</taxon>
        <taxon>Rubricoccaceae</taxon>
        <taxon>Rubrivirga</taxon>
    </lineage>
</organism>
<evidence type="ECO:0000256" key="7">
    <source>
        <dbReference type="HAMAP-Rule" id="MF_00159"/>
    </source>
</evidence>
<dbReference type="NCBIfam" id="TIGR00612">
    <property type="entry name" value="ispG_gcpE"/>
    <property type="match status" value="1"/>
</dbReference>
<evidence type="ECO:0000256" key="2">
    <source>
        <dbReference type="ARBA" id="ARBA00022723"/>
    </source>
</evidence>
<evidence type="ECO:0000256" key="1">
    <source>
        <dbReference type="ARBA" id="ARBA00022485"/>
    </source>
</evidence>
<feature type="domain" description="IspG TIM-barrel" evidence="9">
    <location>
        <begin position="37"/>
        <end position="269"/>
    </location>
</feature>
<dbReference type="GO" id="GO:0019288">
    <property type="term" value="P:isopentenyl diphosphate biosynthetic process, methylerythritol 4-phosphate pathway"/>
    <property type="evidence" value="ECO:0007669"/>
    <property type="project" value="UniProtKB-UniRule"/>
</dbReference>
<comment type="caution">
    <text evidence="11">The sequence shown here is derived from an EMBL/GenBank/DDBJ whole genome shotgun (WGS) entry which is preliminary data.</text>
</comment>
<dbReference type="OrthoDB" id="9803214at2"/>
<dbReference type="EMBL" id="MQWD01000001">
    <property type="protein sequence ID" value="PAP76560.1"/>
    <property type="molecule type" value="Genomic_DNA"/>
</dbReference>
<evidence type="ECO:0000256" key="4">
    <source>
        <dbReference type="ARBA" id="ARBA00023004"/>
    </source>
</evidence>
<feature type="binding site" evidence="7">
    <location>
        <position position="288"/>
    </location>
    <ligand>
        <name>[4Fe-4S] cluster</name>
        <dbReference type="ChEBI" id="CHEBI:49883"/>
    </ligand>
</feature>
<name>A0A271IZJ5_9BACT</name>
<dbReference type="SUPFAM" id="SSF56014">
    <property type="entry name" value="Nitrite and sulphite reductase 4Fe-4S domain-like"/>
    <property type="match status" value="1"/>
</dbReference>
<sequence length="381" mass="40603">MELSTDESTQAAQAPQRPRRHSRQVTLRHTVDGVEHETKIGGGAPITVQSMTTGKTHDVEGCLAEVRELAEAGADVVRVAVPRPEDADALSAIVAGSPVPIVADIHFNHTYALKALEAGVAKVRINPGNIGKPEWEREVLRAAKDKGVPIRIGVNGGSLEKDILDKYGYPRPEALVESALRHAEVCDREDFQDVVISVKHSDVYFMIQSYRLLAEQTDYPLHLGVTESGSMKTGPIKSSIGIGSLLADGIGDTIRVSLAADSVNEVKVGHQILKSLRLGRPGVNVIACPTCGRLAGDLFSVVDEVEEAVAKRGFERDLNVALMGCAVNGPGEAAGADLGVSLGRGRAHVFKKGEIVGTVDQDEIADAVIDLIERWDEPAAS</sequence>
<dbReference type="InterPro" id="IPR004588">
    <property type="entry name" value="IspG_bac-typ"/>
</dbReference>
<dbReference type="GO" id="GO:0141197">
    <property type="term" value="F:4-hydroxy-3-methylbut-2-enyl-diphosphate synthase activity (flavodoxin)"/>
    <property type="evidence" value="ECO:0007669"/>
    <property type="project" value="UniProtKB-EC"/>
</dbReference>
<dbReference type="PANTHER" id="PTHR30454">
    <property type="entry name" value="4-HYDROXY-3-METHYLBUT-2-EN-1-YL DIPHOSPHATE SYNTHASE"/>
    <property type="match status" value="1"/>
</dbReference>
<dbReference type="AlphaFoldDB" id="A0A271IZJ5"/>
<evidence type="ECO:0000313" key="12">
    <source>
        <dbReference type="Proteomes" id="UP000216339"/>
    </source>
</evidence>
<feature type="binding site" evidence="7">
    <location>
        <position position="291"/>
    </location>
    <ligand>
        <name>[4Fe-4S] cluster</name>
        <dbReference type="ChEBI" id="CHEBI:49883"/>
    </ligand>
</feature>
<dbReference type="InterPro" id="IPR011005">
    <property type="entry name" value="Dihydropteroate_synth-like_sf"/>
</dbReference>
<feature type="compositionally biased region" description="Polar residues" evidence="8">
    <location>
        <begin position="1"/>
        <end position="13"/>
    </location>
</feature>
<evidence type="ECO:0000259" key="10">
    <source>
        <dbReference type="Pfam" id="PF26540"/>
    </source>
</evidence>
<comment type="similarity">
    <text evidence="7">Belongs to the IspG family.</text>
</comment>
<dbReference type="Gene3D" id="3.30.413.10">
    <property type="entry name" value="Sulfite Reductase Hemoprotein, domain 1"/>
    <property type="match status" value="1"/>
</dbReference>
<keyword evidence="4 7" id="KW-0408">Iron</keyword>
<dbReference type="Pfam" id="PF04551">
    <property type="entry name" value="GcpE"/>
    <property type="match status" value="1"/>
</dbReference>
<keyword evidence="12" id="KW-1185">Reference proteome</keyword>
<dbReference type="InterPro" id="IPR058579">
    <property type="entry name" value="IspG_C"/>
</dbReference>
<feature type="binding site" evidence="7">
    <location>
        <position position="325"/>
    </location>
    <ligand>
        <name>[4Fe-4S] cluster</name>
        <dbReference type="ChEBI" id="CHEBI:49883"/>
    </ligand>
</feature>
<comment type="function">
    <text evidence="7">Converts 2C-methyl-D-erythritol 2,4-cyclodiphosphate (ME-2,4cPP) into 1-hydroxy-2-methyl-2-(E)-butenyl 4-diphosphate.</text>
</comment>
<dbReference type="EC" id="1.17.7.3" evidence="7"/>
<dbReference type="HAMAP" id="MF_00159">
    <property type="entry name" value="IspG"/>
    <property type="match status" value="1"/>
</dbReference>
<dbReference type="GO" id="GO:0016114">
    <property type="term" value="P:terpenoid biosynthetic process"/>
    <property type="evidence" value="ECO:0007669"/>
    <property type="project" value="InterPro"/>
</dbReference>
<proteinExistence type="inferred from homology"/>
<feature type="binding site" evidence="7">
    <location>
        <position position="332"/>
    </location>
    <ligand>
        <name>[4Fe-4S] cluster</name>
        <dbReference type="ChEBI" id="CHEBI:49883"/>
    </ligand>
</feature>
<accession>A0A271IZJ5</accession>
<reference evidence="11 12" key="1">
    <citation type="submission" date="2016-11" db="EMBL/GenBank/DDBJ databases">
        <title>Study of marine rhodopsin-containing bacteria.</title>
        <authorList>
            <person name="Yoshizawa S."/>
            <person name="Kumagai Y."/>
            <person name="Kogure K."/>
        </authorList>
    </citation>
    <scope>NUCLEOTIDE SEQUENCE [LARGE SCALE GENOMIC DNA]</scope>
    <source>
        <strain evidence="11 12">SAORIC-28</strain>
    </source>
</reference>
<keyword evidence="2 7" id="KW-0479">Metal-binding</keyword>
<dbReference type="UniPathway" id="UPA00056">
    <property type="reaction ID" value="UER00096"/>
</dbReference>